<dbReference type="GO" id="GO:0005634">
    <property type="term" value="C:nucleus"/>
    <property type="evidence" value="ECO:0007669"/>
    <property type="project" value="TreeGrafter"/>
</dbReference>
<dbReference type="VEuPathDB" id="FungiDB:ASPBRDRAFT_27970"/>
<organism evidence="2 3">
    <name type="scientific">Aspergillus brasiliensis (strain CBS 101740 / IMI 381727 / IBT 21946)</name>
    <dbReference type="NCBI Taxonomy" id="767769"/>
    <lineage>
        <taxon>Eukaryota</taxon>
        <taxon>Fungi</taxon>
        <taxon>Dikarya</taxon>
        <taxon>Ascomycota</taxon>
        <taxon>Pezizomycotina</taxon>
        <taxon>Eurotiomycetes</taxon>
        <taxon>Eurotiomycetidae</taxon>
        <taxon>Eurotiales</taxon>
        <taxon>Aspergillaceae</taxon>
        <taxon>Aspergillus</taxon>
        <taxon>Aspergillus subgen. Circumdati</taxon>
    </lineage>
</organism>
<evidence type="ECO:0000313" key="2">
    <source>
        <dbReference type="EMBL" id="OJJ74988.1"/>
    </source>
</evidence>
<feature type="compositionally biased region" description="Basic and acidic residues" evidence="1">
    <location>
        <begin position="249"/>
        <end position="258"/>
    </location>
</feature>
<name>A0A1L9UTC6_ASPBC</name>
<dbReference type="OMA" id="TFEASMY"/>
<gene>
    <name evidence="2" type="ORF">ASPBRDRAFT_27970</name>
</gene>
<accession>A0A1L9UTC6</accession>
<feature type="compositionally biased region" description="Basic and acidic residues" evidence="1">
    <location>
        <begin position="221"/>
        <end position="234"/>
    </location>
</feature>
<dbReference type="OrthoDB" id="422106at2759"/>
<dbReference type="Pfam" id="PF10309">
    <property type="entry name" value="NCBP3"/>
    <property type="match status" value="1"/>
</dbReference>
<proteinExistence type="predicted"/>
<evidence type="ECO:0000256" key="1">
    <source>
        <dbReference type="SAM" id="MobiDB-lite"/>
    </source>
</evidence>
<dbReference type="GO" id="GO:0000340">
    <property type="term" value="F:RNA 7-methylguanosine cap binding"/>
    <property type="evidence" value="ECO:0007669"/>
    <property type="project" value="InterPro"/>
</dbReference>
<dbReference type="InterPro" id="IPR019416">
    <property type="entry name" value="NCBP3"/>
</dbReference>
<reference evidence="3" key="1">
    <citation type="journal article" date="2017" name="Genome Biol.">
        <title>Comparative genomics reveals high biological diversity and specific adaptations in the industrially and medically important fungal genus Aspergillus.</title>
        <authorList>
            <person name="de Vries R.P."/>
            <person name="Riley R."/>
            <person name="Wiebenga A."/>
            <person name="Aguilar-Osorio G."/>
            <person name="Amillis S."/>
            <person name="Uchima C.A."/>
            <person name="Anderluh G."/>
            <person name="Asadollahi M."/>
            <person name="Askin M."/>
            <person name="Barry K."/>
            <person name="Battaglia E."/>
            <person name="Bayram O."/>
            <person name="Benocci T."/>
            <person name="Braus-Stromeyer S.A."/>
            <person name="Caldana C."/>
            <person name="Canovas D."/>
            <person name="Cerqueira G.C."/>
            <person name="Chen F."/>
            <person name="Chen W."/>
            <person name="Choi C."/>
            <person name="Clum A."/>
            <person name="Dos Santos R.A."/>
            <person name="Damasio A.R."/>
            <person name="Diallinas G."/>
            <person name="Emri T."/>
            <person name="Fekete E."/>
            <person name="Flipphi M."/>
            <person name="Freyberg S."/>
            <person name="Gallo A."/>
            <person name="Gournas C."/>
            <person name="Habgood R."/>
            <person name="Hainaut M."/>
            <person name="Harispe M.L."/>
            <person name="Henrissat B."/>
            <person name="Hilden K.S."/>
            <person name="Hope R."/>
            <person name="Hossain A."/>
            <person name="Karabika E."/>
            <person name="Karaffa L."/>
            <person name="Karanyi Z."/>
            <person name="Krasevec N."/>
            <person name="Kuo A."/>
            <person name="Kusch H."/>
            <person name="LaButti K."/>
            <person name="Lagendijk E.L."/>
            <person name="Lapidus A."/>
            <person name="Levasseur A."/>
            <person name="Lindquist E."/>
            <person name="Lipzen A."/>
            <person name="Logrieco A.F."/>
            <person name="MacCabe A."/>
            <person name="Maekelae M.R."/>
            <person name="Malavazi I."/>
            <person name="Melin P."/>
            <person name="Meyer V."/>
            <person name="Mielnichuk N."/>
            <person name="Miskei M."/>
            <person name="Molnar A.P."/>
            <person name="Mule G."/>
            <person name="Ngan C.Y."/>
            <person name="Orejas M."/>
            <person name="Orosz E."/>
            <person name="Ouedraogo J.P."/>
            <person name="Overkamp K.M."/>
            <person name="Park H.-S."/>
            <person name="Perrone G."/>
            <person name="Piumi F."/>
            <person name="Punt P.J."/>
            <person name="Ram A.F."/>
            <person name="Ramon A."/>
            <person name="Rauscher S."/>
            <person name="Record E."/>
            <person name="Riano-Pachon D.M."/>
            <person name="Robert V."/>
            <person name="Roehrig J."/>
            <person name="Ruller R."/>
            <person name="Salamov A."/>
            <person name="Salih N.S."/>
            <person name="Samson R.A."/>
            <person name="Sandor E."/>
            <person name="Sanguinetti M."/>
            <person name="Schuetze T."/>
            <person name="Sepcic K."/>
            <person name="Shelest E."/>
            <person name="Sherlock G."/>
            <person name="Sophianopoulou V."/>
            <person name="Squina F.M."/>
            <person name="Sun H."/>
            <person name="Susca A."/>
            <person name="Todd R.B."/>
            <person name="Tsang A."/>
            <person name="Unkles S.E."/>
            <person name="van de Wiele N."/>
            <person name="van Rossen-Uffink D."/>
            <person name="Oliveira J.V."/>
            <person name="Vesth T.C."/>
            <person name="Visser J."/>
            <person name="Yu J.-H."/>
            <person name="Zhou M."/>
            <person name="Andersen M.R."/>
            <person name="Archer D.B."/>
            <person name="Baker S.E."/>
            <person name="Benoit I."/>
            <person name="Brakhage A.A."/>
            <person name="Braus G.H."/>
            <person name="Fischer R."/>
            <person name="Frisvad J.C."/>
            <person name="Goldman G.H."/>
            <person name="Houbraken J."/>
            <person name="Oakley B."/>
            <person name="Pocsi I."/>
            <person name="Scazzocchio C."/>
            <person name="Seiboth B."/>
            <person name="vanKuyk P.A."/>
            <person name="Wortman J."/>
            <person name="Dyer P.S."/>
            <person name="Grigoriev I.V."/>
        </authorList>
    </citation>
    <scope>NUCLEOTIDE SEQUENCE [LARGE SCALE GENOMIC DNA]</scope>
    <source>
        <strain evidence="3">CBS 101740 / IMI 381727 / IBT 21946</strain>
    </source>
</reference>
<keyword evidence="3" id="KW-1185">Reference proteome</keyword>
<dbReference type="RefSeq" id="XP_067482236.1">
    <property type="nucleotide sequence ID" value="XM_067622452.1"/>
</dbReference>
<dbReference type="PANTHER" id="PTHR16291:SF0">
    <property type="entry name" value="NUCLEAR CAP-BINDING PROTEIN SUBUNIT 3"/>
    <property type="match status" value="1"/>
</dbReference>
<dbReference type="EMBL" id="KV878681">
    <property type="protein sequence ID" value="OJJ74988.1"/>
    <property type="molecule type" value="Genomic_DNA"/>
</dbReference>
<feature type="compositionally biased region" description="Basic and acidic residues" evidence="1">
    <location>
        <begin position="175"/>
        <end position="207"/>
    </location>
</feature>
<sequence>MEVASTQQPSLQLDASNAAPVADTMDASMDIDMDIDLGPLPEAEPIETEQTLVATTAAQDGAIDPLDEEAQCEKVHIRGVDELTTDNIKQFAAEHFTLEEPIRVEWIDDTSANLLYSSTEVGLQALSAFTQVSEEEDASTLPALRLRSAKLLSTHPDSVLQVRSAVKADRKKPRAHEASRFYLMHPEHDPRERLRRELAADRRRSGGGDDSDGDYRRRRFDGRELQRRRDRDVGENFSANMYDDTTPASRDRSSDRSRERRGRRGGRDLFPQEEGRLSGRLRNRSASPGRDTLMEGGYAEDDRQDRRRFRDRSPQLGRRNEGKELFPSSGAKTSDANARELFPNRTAKELFPQKVSNHRRSDAIDAADETADLFSRRISVPLVDGSQDQQPARRKRDIELFPEATETSGLNIRGAARQDQGMSIRGAANGISIKGRGASVRELFPNKYGSNAGKELFSDKIEGRGGPRRRAEDMFG</sequence>
<dbReference type="GO" id="GO:0003729">
    <property type="term" value="F:mRNA binding"/>
    <property type="evidence" value="ECO:0007669"/>
    <property type="project" value="InterPro"/>
</dbReference>
<protein>
    <submittedName>
        <fullName evidence="2">Uncharacterized protein</fullName>
    </submittedName>
</protein>
<dbReference type="PANTHER" id="PTHR16291">
    <property type="entry name" value="NUCLEAR CAP-BINDING PROTEIN SUBUNIT 3"/>
    <property type="match status" value="1"/>
</dbReference>
<feature type="region of interest" description="Disordered" evidence="1">
    <location>
        <begin position="457"/>
        <end position="476"/>
    </location>
</feature>
<feature type="region of interest" description="Disordered" evidence="1">
    <location>
        <begin position="164"/>
        <end position="361"/>
    </location>
</feature>
<dbReference type="AlphaFoldDB" id="A0A1L9UTC6"/>
<dbReference type="Proteomes" id="UP000184499">
    <property type="component" value="Unassembled WGS sequence"/>
</dbReference>
<dbReference type="GeneID" id="93574940"/>
<evidence type="ECO:0000313" key="3">
    <source>
        <dbReference type="Proteomes" id="UP000184499"/>
    </source>
</evidence>